<keyword evidence="1" id="KW-0812">Transmembrane</keyword>
<comment type="caution">
    <text evidence="3">The sequence shown here is derived from an EMBL/GenBank/DDBJ whole genome shotgun (WGS) entry which is preliminary data.</text>
</comment>
<feature type="transmembrane region" description="Helical" evidence="1">
    <location>
        <begin position="220"/>
        <end position="241"/>
    </location>
</feature>
<proteinExistence type="predicted"/>
<feature type="transmembrane region" description="Helical" evidence="1">
    <location>
        <begin position="12"/>
        <end position="29"/>
    </location>
</feature>
<sequence length="349" mass="38992">MAPKYVTNIQILRFFAALSVALAHIGVAVEEHDQVDSSVFRMVYPFDWGLGVDVFFIISGFIMYYLMRDRFGEPGISGKFLRRRLIRVVPLYWACTTLMVASILSAKQLINNNVLDPVHLIASYLFIPWPRANGEIFPVFSLGWTLNYEIIFYIVFAIALSMSRRSGLIFAFLAFSALVAGHMAAPESWWFLHYVGDWIIFEFLIGIALAAIFLNTDRRISPLVAVAFMVVGVLLAVIFYQTGSYTFMPRLVTGGIPAAFIFIGAVFVDFTPKNRVARWLEVGGDASYALYLVHAFTANIVAIIGGRLGLPSLVTFGVGVVVSVGASVVTYRFFERPITNFLNQRFGRV</sequence>
<feature type="transmembrane region" description="Helical" evidence="1">
    <location>
        <begin position="136"/>
        <end position="160"/>
    </location>
</feature>
<feature type="domain" description="Acyltransferase 3" evidence="2">
    <location>
        <begin position="8"/>
        <end position="332"/>
    </location>
</feature>
<organism evidence="3 4">
    <name type="scientific">Allorhizobium borbori</name>
    <dbReference type="NCBI Taxonomy" id="485907"/>
    <lineage>
        <taxon>Bacteria</taxon>
        <taxon>Pseudomonadati</taxon>
        <taxon>Pseudomonadota</taxon>
        <taxon>Alphaproteobacteria</taxon>
        <taxon>Hyphomicrobiales</taxon>
        <taxon>Rhizobiaceae</taxon>
        <taxon>Rhizobium/Agrobacterium group</taxon>
        <taxon>Allorhizobium</taxon>
    </lineage>
</organism>
<dbReference type="GO" id="GO:0016747">
    <property type="term" value="F:acyltransferase activity, transferring groups other than amino-acyl groups"/>
    <property type="evidence" value="ECO:0007669"/>
    <property type="project" value="InterPro"/>
</dbReference>
<feature type="transmembrane region" description="Helical" evidence="1">
    <location>
        <begin position="167"/>
        <end position="185"/>
    </location>
</feature>
<evidence type="ECO:0000259" key="2">
    <source>
        <dbReference type="Pfam" id="PF01757"/>
    </source>
</evidence>
<dbReference type="InterPro" id="IPR050879">
    <property type="entry name" value="Acyltransferase_3"/>
</dbReference>
<dbReference type="EMBL" id="JACIDU010000008">
    <property type="protein sequence ID" value="MBB4103826.1"/>
    <property type="molecule type" value="Genomic_DNA"/>
</dbReference>
<feature type="transmembrane region" description="Helical" evidence="1">
    <location>
        <begin position="247"/>
        <end position="268"/>
    </location>
</feature>
<dbReference type="PANTHER" id="PTHR23028:SF131">
    <property type="entry name" value="BLR2367 PROTEIN"/>
    <property type="match status" value="1"/>
</dbReference>
<protein>
    <submittedName>
        <fullName evidence="3">Peptidoglycan/LPS O-acetylase OafA/YrhL</fullName>
    </submittedName>
</protein>
<gene>
    <name evidence="3" type="ORF">GGQ66_002394</name>
</gene>
<dbReference type="GO" id="GO:0000271">
    <property type="term" value="P:polysaccharide biosynthetic process"/>
    <property type="evidence" value="ECO:0007669"/>
    <property type="project" value="TreeGrafter"/>
</dbReference>
<feature type="transmembrane region" description="Helical" evidence="1">
    <location>
        <begin position="88"/>
        <end position="110"/>
    </location>
</feature>
<evidence type="ECO:0000256" key="1">
    <source>
        <dbReference type="SAM" id="Phobius"/>
    </source>
</evidence>
<accession>A0A7W6K295</accession>
<evidence type="ECO:0000313" key="4">
    <source>
        <dbReference type="Proteomes" id="UP000584824"/>
    </source>
</evidence>
<dbReference type="AlphaFoldDB" id="A0A7W6K295"/>
<keyword evidence="4" id="KW-1185">Reference proteome</keyword>
<feature type="transmembrane region" description="Helical" evidence="1">
    <location>
        <begin position="288"/>
        <end position="308"/>
    </location>
</feature>
<feature type="transmembrane region" description="Helical" evidence="1">
    <location>
        <begin position="314"/>
        <end position="334"/>
    </location>
</feature>
<dbReference type="PANTHER" id="PTHR23028">
    <property type="entry name" value="ACETYLTRANSFERASE"/>
    <property type="match status" value="1"/>
</dbReference>
<reference evidence="3 4" key="1">
    <citation type="submission" date="2020-08" db="EMBL/GenBank/DDBJ databases">
        <title>Genomic Encyclopedia of Type Strains, Phase IV (KMG-IV): sequencing the most valuable type-strain genomes for metagenomic binning, comparative biology and taxonomic classification.</title>
        <authorList>
            <person name="Goeker M."/>
        </authorList>
    </citation>
    <scope>NUCLEOTIDE SEQUENCE [LARGE SCALE GENOMIC DNA]</scope>
    <source>
        <strain evidence="3 4">DSM 26385</strain>
    </source>
</reference>
<dbReference type="Pfam" id="PF01757">
    <property type="entry name" value="Acyl_transf_3"/>
    <property type="match status" value="1"/>
</dbReference>
<keyword evidence="1" id="KW-0472">Membrane</keyword>
<keyword evidence="1" id="KW-1133">Transmembrane helix</keyword>
<feature type="transmembrane region" description="Helical" evidence="1">
    <location>
        <begin position="49"/>
        <end position="67"/>
    </location>
</feature>
<feature type="transmembrane region" description="Helical" evidence="1">
    <location>
        <begin position="191"/>
        <end position="213"/>
    </location>
</feature>
<evidence type="ECO:0000313" key="3">
    <source>
        <dbReference type="EMBL" id="MBB4103826.1"/>
    </source>
</evidence>
<dbReference type="Proteomes" id="UP000584824">
    <property type="component" value="Unassembled WGS sequence"/>
</dbReference>
<dbReference type="InterPro" id="IPR002656">
    <property type="entry name" value="Acyl_transf_3_dom"/>
</dbReference>
<name>A0A7W6K295_9HYPH</name>
<dbReference type="GO" id="GO:0016020">
    <property type="term" value="C:membrane"/>
    <property type="evidence" value="ECO:0007669"/>
    <property type="project" value="TreeGrafter"/>
</dbReference>